<organism evidence="1 4">
    <name type="scientific">Methanohalophilus portucalensis FDF-1</name>
    <dbReference type="NCBI Taxonomy" id="523843"/>
    <lineage>
        <taxon>Archaea</taxon>
        <taxon>Methanobacteriati</taxon>
        <taxon>Methanobacteriota</taxon>
        <taxon>Stenosarchaea group</taxon>
        <taxon>Methanomicrobia</taxon>
        <taxon>Methanosarcinales</taxon>
        <taxon>Methanosarcinaceae</taxon>
        <taxon>Methanohalophilus</taxon>
    </lineage>
</organism>
<protein>
    <submittedName>
        <fullName evidence="1 2">Transcriptional regulator</fullName>
    </submittedName>
</protein>
<dbReference type="RefSeq" id="WP_084006266.1">
    <property type="nucleotide sequence ID" value="NZ_FXBN01000001.1"/>
</dbReference>
<evidence type="ECO:0000313" key="2">
    <source>
        <dbReference type="EMBL" id="RNI13310.1"/>
    </source>
</evidence>
<dbReference type="InterPro" id="IPR010982">
    <property type="entry name" value="Lambda_DNA-bd_dom_sf"/>
</dbReference>
<evidence type="ECO:0000313" key="4">
    <source>
        <dbReference type="Proteomes" id="UP000185713"/>
    </source>
</evidence>
<proteinExistence type="predicted"/>
<reference evidence="2 6" key="4">
    <citation type="submission" date="2018-10" db="EMBL/GenBank/DDBJ databases">
        <title>Cultivation of a novel Methanohalophilus strain from Kebrit Deep of the Red Sea and a genomic comparison of members of the genus Methanohalophilus.</title>
        <authorList>
            <person name="Guan Y."/>
            <person name="Ngugi D.K."/>
            <person name="Stingl U."/>
        </authorList>
    </citation>
    <scope>NUCLEOTIDE SEQUENCE [LARGE SCALE GENOMIC DNA]</scope>
    <source>
        <strain evidence="2 6">DSM 7471</strain>
    </source>
</reference>
<dbReference type="Proteomes" id="UP000278252">
    <property type="component" value="Unassembled WGS sequence"/>
</dbReference>
<dbReference type="EMBL" id="FXBN01000001">
    <property type="protein sequence ID" value="SMH33253.1"/>
    <property type="molecule type" value="Genomic_DNA"/>
</dbReference>
<dbReference type="SUPFAM" id="SSF47413">
    <property type="entry name" value="lambda repressor-like DNA-binding domains"/>
    <property type="match status" value="1"/>
</dbReference>
<dbReference type="Proteomes" id="UP000193969">
    <property type="component" value="Unassembled WGS sequence"/>
</dbReference>
<dbReference type="EMBL" id="RJJH01000001">
    <property type="protein sequence ID" value="RNI13310.1"/>
    <property type="molecule type" value="Genomic_DNA"/>
</dbReference>
<dbReference type="CDD" id="cd00093">
    <property type="entry name" value="HTH_XRE"/>
    <property type="match status" value="1"/>
</dbReference>
<name>A0A1L9C620_9EURY</name>
<keyword evidence="5" id="KW-1185">Reference proteome</keyword>
<accession>A0A1L9C620</accession>
<evidence type="ECO:0000313" key="1">
    <source>
        <dbReference type="EMBL" id="OJH49878.1"/>
    </source>
</evidence>
<dbReference type="Proteomes" id="UP000185713">
    <property type="component" value="Unassembled WGS sequence"/>
</dbReference>
<dbReference type="Gene3D" id="1.10.260.40">
    <property type="entry name" value="lambda repressor-like DNA-binding domains"/>
    <property type="match status" value="1"/>
</dbReference>
<dbReference type="STRING" id="523843.SAMN06264941_0678"/>
<evidence type="ECO:0000313" key="3">
    <source>
        <dbReference type="EMBL" id="SMH33253.1"/>
    </source>
</evidence>
<reference evidence="1 4" key="1">
    <citation type="submission" date="2014-12" db="EMBL/GenBank/DDBJ databases">
        <title>The genome sequence of Methanohalophilus portucalensis strain FDF1.</title>
        <authorList>
            <person name="Lai M.-C."/>
            <person name="Lai S.-J."/>
        </authorList>
    </citation>
    <scope>NUCLEOTIDE SEQUENCE [LARGE SCALE GENOMIC DNA]</scope>
    <source>
        <strain evidence="1 4">FDF-1</strain>
    </source>
</reference>
<evidence type="ECO:0000313" key="6">
    <source>
        <dbReference type="Proteomes" id="UP000278252"/>
    </source>
</evidence>
<reference evidence="3" key="3">
    <citation type="submission" date="2017-04" db="EMBL/GenBank/DDBJ databases">
        <authorList>
            <person name="Afonso C.L."/>
            <person name="Miller P.J."/>
            <person name="Scott M.A."/>
            <person name="Spackman E."/>
            <person name="Goraichik I."/>
            <person name="Dimitrov K.M."/>
            <person name="Suarez D.L."/>
            <person name="Swayne D.E."/>
        </authorList>
    </citation>
    <scope>NUCLEOTIDE SEQUENCE [LARGE SCALE GENOMIC DNA]</scope>
    <source>
        <strain evidence="3">FDF-1</strain>
    </source>
</reference>
<dbReference type="GO" id="GO:0003677">
    <property type="term" value="F:DNA binding"/>
    <property type="evidence" value="ECO:0007669"/>
    <property type="project" value="InterPro"/>
</dbReference>
<dbReference type="AlphaFoldDB" id="A0A1L9C620"/>
<dbReference type="PANTHER" id="PTHR40730:SF3">
    <property type="entry name" value="HTH CRO_C1-TYPE DOMAIN-CONTAINING PROTEIN"/>
    <property type="match status" value="1"/>
</dbReference>
<dbReference type="InterPro" id="IPR001387">
    <property type="entry name" value="Cro/C1-type_HTH"/>
</dbReference>
<evidence type="ECO:0000313" key="5">
    <source>
        <dbReference type="Proteomes" id="UP000193969"/>
    </source>
</evidence>
<gene>
    <name evidence="2" type="ORF">EFE41_01640</name>
    <name evidence="1" type="ORF">MPF_0666</name>
    <name evidence="3" type="ORF">SAMN06264941_0678</name>
</gene>
<dbReference type="EMBL" id="JWTK01000002">
    <property type="protein sequence ID" value="OJH49878.1"/>
    <property type="molecule type" value="Genomic_DNA"/>
</dbReference>
<sequence>MKRENMKIETPCQVVVWDVLPAIRAALAKELVDNGVTQQEVARLFGMAPSAVSQYLTKKRGYRIEFDDEIKISIASLAVDIQNGTVDDLSQRFCDICRQLRADDACPADQE</sequence>
<reference evidence="5" key="2">
    <citation type="submission" date="2017-04" db="EMBL/GenBank/DDBJ databases">
        <authorList>
            <person name="Varghese N."/>
            <person name="Submissions S."/>
        </authorList>
    </citation>
    <scope>NUCLEOTIDE SEQUENCE [LARGE SCALE GENOMIC DNA]</scope>
    <source>
        <strain evidence="5">FDF-1</strain>
    </source>
</reference>
<dbReference type="PANTHER" id="PTHR40730">
    <property type="entry name" value="TRANSCRIPTIONAL REGULATOR PROTEIN-LIKE PROTEIN"/>
    <property type="match status" value="1"/>
</dbReference>
<dbReference type="OrthoDB" id="42697at2157"/>